<dbReference type="Pfam" id="PF20700">
    <property type="entry name" value="Mutator"/>
    <property type="match status" value="1"/>
</dbReference>
<comment type="caution">
    <text evidence="2">The sequence shown here is derived from an EMBL/GenBank/DDBJ whole genome shotgun (WGS) entry which is preliminary data.</text>
</comment>
<dbReference type="InterPro" id="IPR049012">
    <property type="entry name" value="Mutator_transp_dom"/>
</dbReference>
<name>A0A8X6MTP1_NEPPI</name>
<evidence type="ECO:0000313" key="2">
    <source>
        <dbReference type="EMBL" id="GFS77506.1"/>
    </source>
</evidence>
<proteinExistence type="predicted"/>
<sequence length="223" mass="24663">MRCIGKGAESAVMFCGITNLPPPPTKFTKFNNILLQAARETCEESMAEAVHEAVEENEGGRDIAVAVDGSWQKRGFSSKNGGVTVTSEDTGKSACIQGDFADFLRGPHPTGKLITSGCATQLQWAPSHAGDLGSGRSDLMTRRVVKSIRPVVQLMIRKAYKQISVRVDRSTDEIREELCKDNVLPRGHVFHYSWNALRLSRISILRHGKNINRPTSTYLFDSW</sequence>
<keyword evidence="4" id="KW-1185">Reference proteome</keyword>
<dbReference type="AlphaFoldDB" id="A0A8X6MTP1"/>
<evidence type="ECO:0000259" key="1">
    <source>
        <dbReference type="Pfam" id="PF20700"/>
    </source>
</evidence>
<organism evidence="2 4">
    <name type="scientific">Nephila pilipes</name>
    <name type="common">Giant wood spider</name>
    <name type="synonym">Nephila maculata</name>
    <dbReference type="NCBI Taxonomy" id="299642"/>
    <lineage>
        <taxon>Eukaryota</taxon>
        <taxon>Metazoa</taxon>
        <taxon>Ecdysozoa</taxon>
        <taxon>Arthropoda</taxon>
        <taxon>Chelicerata</taxon>
        <taxon>Arachnida</taxon>
        <taxon>Araneae</taxon>
        <taxon>Araneomorphae</taxon>
        <taxon>Entelegynae</taxon>
        <taxon>Araneoidea</taxon>
        <taxon>Nephilidae</taxon>
        <taxon>Nephila</taxon>
    </lineage>
</organism>
<dbReference type="Proteomes" id="UP000887013">
    <property type="component" value="Unassembled WGS sequence"/>
</dbReference>
<dbReference type="OrthoDB" id="6429968at2759"/>
<gene>
    <name evidence="2" type="primary">AVEN_117246_1</name>
    <name evidence="2" type="ORF">NPIL_654501</name>
    <name evidence="3" type="ORF">NPIL_98301</name>
</gene>
<reference evidence="2" key="1">
    <citation type="submission" date="2020-08" db="EMBL/GenBank/DDBJ databases">
        <title>Multicomponent nature underlies the extraordinary mechanical properties of spider dragline silk.</title>
        <authorList>
            <person name="Kono N."/>
            <person name="Nakamura H."/>
            <person name="Mori M."/>
            <person name="Yoshida Y."/>
            <person name="Ohtoshi R."/>
            <person name="Malay A.D."/>
            <person name="Moran D.A.P."/>
            <person name="Tomita M."/>
            <person name="Numata K."/>
            <person name="Arakawa K."/>
        </authorList>
    </citation>
    <scope>NUCLEOTIDE SEQUENCE</scope>
</reference>
<evidence type="ECO:0000313" key="3">
    <source>
        <dbReference type="EMBL" id="GFT82109.1"/>
    </source>
</evidence>
<accession>A0A8X6MTP1</accession>
<dbReference type="EMBL" id="BMAW01072260">
    <property type="protein sequence ID" value="GFT82109.1"/>
    <property type="molecule type" value="Genomic_DNA"/>
</dbReference>
<feature type="domain" description="Mutator-like transposase" evidence="1">
    <location>
        <begin position="2"/>
        <end position="92"/>
    </location>
</feature>
<evidence type="ECO:0000313" key="4">
    <source>
        <dbReference type="Proteomes" id="UP000887013"/>
    </source>
</evidence>
<protein>
    <recommendedName>
        <fullName evidence="1">Mutator-like transposase domain-containing protein</fullName>
    </recommendedName>
</protein>
<dbReference type="EMBL" id="BMAW01097030">
    <property type="protein sequence ID" value="GFS77506.1"/>
    <property type="molecule type" value="Genomic_DNA"/>
</dbReference>